<feature type="compositionally biased region" description="Low complexity" evidence="2">
    <location>
        <begin position="218"/>
        <end position="227"/>
    </location>
</feature>
<dbReference type="PROSITE" id="PS50911">
    <property type="entry name" value="CHAP"/>
    <property type="match status" value="1"/>
</dbReference>
<feature type="region of interest" description="Disordered" evidence="2">
    <location>
        <begin position="218"/>
        <end position="262"/>
    </location>
</feature>
<reference evidence="5 6" key="1">
    <citation type="submission" date="2020-02" db="EMBL/GenBank/DDBJ databases">
        <title>Characterization of phylogenetic diversity of novel bifidobacterial species isolated in Czech ZOOs.</title>
        <authorList>
            <person name="Lugli G.A."/>
            <person name="Vera N.B."/>
            <person name="Ventura M."/>
        </authorList>
    </citation>
    <scope>NUCLEOTIDE SEQUENCE [LARGE SCALE GENOMIC DNA]</scope>
    <source>
        <strain evidence="5 6">DSM 109960</strain>
    </source>
</reference>
<organism evidence="5 6">
    <name type="scientific">Bifidobacterium erythrocebi</name>
    <dbReference type="NCBI Taxonomy" id="2675325"/>
    <lineage>
        <taxon>Bacteria</taxon>
        <taxon>Bacillati</taxon>
        <taxon>Actinomycetota</taxon>
        <taxon>Actinomycetes</taxon>
        <taxon>Bifidobacteriales</taxon>
        <taxon>Bifidobacteriaceae</taxon>
        <taxon>Bifidobacterium</taxon>
    </lineage>
</organism>
<feature type="compositionally biased region" description="Low complexity" evidence="2">
    <location>
        <begin position="304"/>
        <end position="333"/>
    </location>
</feature>
<dbReference type="InterPro" id="IPR007921">
    <property type="entry name" value="CHAP_dom"/>
</dbReference>
<feature type="signal peptide" evidence="3">
    <location>
        <begin position="1"/>
        <end position="23"/>
    </location>
</feature>
<evidence type="ECO:0000313" key="5">
    <source>
        <dbReference type="EMBL" id="NMM95705.1"/>
    </source>
</evidence>
<gene>
    <name evidence="5" type="ORF">G1C98_0441</name>
</gene>
<evidence type="ECO:0000313" key="6">
    <source>
        <dbReference type="Proteomes" id="UP000529710"/>
    </source>
</evidence>
<evidence type="ECO:0000256" key="3">
    <source>
        <dbReference type="SAM" id="SignalP"/>
    </source>
</evidence>
<evidence type="ECO:0000256" key="1">
    <source>
        <dbReference type="SAM" id="Coils"/>
    </source>
</evidence>
<dbReference type="SUPFAM" id="SSF54001">
    <property type="entry name" value="Cysteine proteinases"/>
    <property type="match status" value="1"/>
</dbReference>
<dbReference type="PRINTS" id="PR01852">
    <property type="entry name" value="SIBAPROTEIN"/>
</dbReference>
<dbReference type="InterPro" id="IPR009148">
    <property type="entry name" value="PcsB-like"/>
</dbReference>
<feature type="coiled-coil region" evidence="1">
    <location>
        <begin position="101"/>
        <end position="135"/>
    </location>
</feature>
<dbReference type="Pfam" id="PF05257">
    <property type="entry name" value="CHAP"/>
    <property type="match status" value="1"/>
</dbReference>
<dbReference type="InterPro" id="IPR038765">
    <property type="entry name" value="Papain-like_cys_pep_sf"/>
</dbReference>
<dbReference type="Gene3D" id="3.90.1720.10">
    <property type="entry name" value="endopeptidase domain like (from Nostoc punctiforme)"/>
    <property type="match status" value="1"/>
</dbReference>
<feature type="domain" description="Peptidase C51" evidence="4">
    <location>
        <begin position="352"/>
        <end position="484"/>
    </location>
</feature>
<feature type="coiled-coil region" evidence="1">
    <location>
        <begin position="37"/>
        <end position="71"/>
    </location>
</feature>
<protein>
    <submittedName>
        <fullName evidence="5">CHAP domain containing protein</fullName>
    </submittedName>
</protein>
<proteinExistence type="predicted"/>
<feature type="compositionally biased region" description="Basic and acidic residues" evidence="2">
    <location>
        <begin position="243"/>
        <end position="253"/>
    </location>
</feature>
<name>A0A7Y0ESP3_9BIFI</name>
<comment type="caution">
    <text evidence="5">The sequence shown here is derived from an EMBL/GenBank/DDBJ whole genome shotgun (WGS) entry which is preliminary data.</text>
</comment>
<accession>A0A7Y0ESP3</accession>
<sequence length="485" mass="50276">MNKRTKSAKAVIGMAISCATVMAAGLAVTTTNVPTARAASYAELQQKKANHENLKAQLAGVNSDLASTIEELNDLANNQIPAAQQAAQEALQASYQAQSLADATNQRLEAAKQDKATLEQKIKETGIEYDDAKDSVAEIARNSFHGSDASKMMDVVTDAKTTDEFVAQMQSDAAAARSASNTADAAATTLNTSMNRQQRLDAIEQQITKLKEQADAQAAAAQKASQDAADKQSNLEALQVKDSSVREQLESKKSSLTSQSAKEAAEIVSLQAELAAMAAKAAAEEAARRASASSYTPSSVGQQTGSSSGSSNSGSSASAGSSNTASGGNTSSGNSGGGSASGMNYAVPGSCPEGSSYCYGHNTGNTVGGSAYPARQCTLWAYLRRSQLSLPVGSYMGNGAQWAATARGLGYYVNNTPHVGAAMVFSQGQSVGGHWTADWQYGHVAVVERVNSDGSVLISEGGTGFSTFPAWETISNAGNYQYVHY</sequence>
<dbReference type="EMBL" id="JAAIIF010000006">
    <property type="protein sequence ID" value="NMM95705.1"/>
    <property type="molecule type" value="Genomic_DNA"/>
</dbReference>
<feature type="region of interest" description="Disordered" evidence="2">
    <location>
        <begin position="291"/>
        <end position="338"/>
    </location>
</feature>
<dbReference type="Proteomes" id="UP000529710">
    <property type="component" value="Unassembled WGS sequence"/>
</dbReference>
<keyword evidence="3" id="KW-0732">Signal</keyword>
<keyword evidence="1" id="KW-0175">Coiled coil</keyword>
<evidence type="ECO:0000259" key="4">
    <source>
        <dbReference type="PROSITE" id="PS50911"/>
    </source>
</evidence>
<feature type="chain" id="PRO_5039061938" evidence="3">
    <location>
        <begin position="24"/>
        <end position="485"/>
    </location>
</feature>
<keyword evidence="6" id="KW-1185">Reference proteome</keyword>
<evidence type="ECO:0000256" key="2">
    <source>
        <dbReference type="SAM" id="MobiDB-lite"/>
    </source>
</evidence>
<dbReference type="AlphaFoldDB" id="A0A7Y0ESP3"/>